<feature type="compositionally biased region" description="Low complexity" evidence="1">
    <location>
        <begin position="358"/>
        <end position="373"/>
    </location>
</feature>
<evidence type="ECO:0000256" key="1">
    <source>
        <dbReference type="SAM" id="MobiDB-lite"/>
    </source>
</evidence>
<feature type="compositionally biased region" description="Low complexity" evidence="1">
    <location>
        <begin position="398"/>
        <end position="407"/>
    </location>
</feature>
<dbReference type="InterPro" id="IPR056043">
    <property type="entry name" value="DUF7626"/>
</dbReference>
<protein>
    <recommendedName>
        <fullName evidence="2">DUF7626 domain-containing protein</fullName>
    </recommendedName>
</protein>
<feature type="compositionally biased region" description="Acidic residues" evidence="1">
    <location>
        <begin position="33"/>
        <end position="51"/>
    </location>
</feature>
<dbReference type="AlphaFoldDB" id="A0A6S6WEE6"/>
<name>A0A6S6WEE6_9PLEO</name>
<feature type="region of interest" description="Disordered" evidence="1">
    <location>
        <begin position="515"/>
        <end position="544"/>
    </location>
</feature>
<feature type="compositionally biased region" description="Basic and acidic residues" evidence="1">
    <location>
        <begin position="337"/>
        <end position="357"/>
    </location>
</feature>
<feature type="compositionally biased region" description="Acidic residues" evidence="1">
    <location>
        <begin position="520"/>
        <end position="544"/>
    </location>
</feature>
<feature type="region of interest" description="Disordered" evidence="1">
    <location>
        <begin position="124"/>
        <end position="143"/>
    </location>
</feature>
<dbReference type="Proteomes" id="UP000472372">
    <property type="component" value="Chromosome 11"/>
</dbReference>
<feature type="compositionally biased region" description="Basic and acidic residues" evidence="1">
    <location>
        <begin position="300"/>
        <end position="326"/>
    </location>
</feature>
<organism evidence="3 4">
    <name type="scientific">Pyrenophora teres f. teres</name>
    <dbReference type="NCBI Taxonomy" id="97479"/>
    <lineage>
        <taxon>Eukaryota</taxon>
        <taxon>Fungi</taxon>
        <taxon>Dikarya</taxon>
        <taxon>Ascomycota</taxon>
        <taxon>Pezizomycotina</taxon>
        <taxon>Dothideomycetes</taxon>
        <taxon>Pleosporomycetidae</taxon>
        <taxon>Pleosporales</taxon>
        <taxon>Pleosporineae</taxon>
        <taxon>Pleosporaceae</taxon>
        <taxon>Pyrenophora</taxon>
    </lineage>
</organism>
<evidence type="ECO:0000313" key="4">
    <source>
        <dbReference type="Proteomes" id="UP000472372"/>
    </source>
</evidence>
<evidence type="ECO:0000259" key="2">
    <source>
        <dbReference type="Pfam" id="PF24625"/>
    </source>
</evidence>
<dbReference type="EMBL" id="HG992987">
    <property type="protein sequence ID" value="CAE7215824.1"/>
    <property type="molecule type" value="Genomic_DNA"/>
</dbReference>
<feature type="region of interest" description="Disordered" evidence="1">
    <location>
        <begin position="25"/>
        <end position="53"/>
    </location>
</feature>
<evidence type="ECO:0000313" key="3">
    <source>
        <dbReference type="EMBL" id="CAE7215824.1"/>
    </source>
</evidence>
<dbReference type="Pfam" id="PF24625">
    <property type="entry name" value="DUF7626"/>
    <property type="match status" value="1"/>
</dbReference>
<sequence>MADQPLIFGSDTLSKKVTFTENVSSKGVNFNNGDDDDLVDDASEADDDPNDDDFRLEGFGDLGIPSSEIEPHYNGIIAGKKRKRIQPGSDPKLTKSPRRSFNLTQAGDEEAFILEDNSEILNTKSSRVPGTFGRRNRRKGESLPAYHKRVSHELDSDDELMMQMRGNGFSDRQIAEKLAKDGRVRYDQKSISTRIMRIRLAQAENVDFLLREGYKEWEVDDDKLLIHAYALADIEINYEMERIRAWRFRKVSEYMRRLNAEALFSATACRERYNALITGNARIPTEEDDDPDARRVEMETYRINREHLRNEEKTAKEDKEAAEAKAKHTAKALNAQKAEELANSRAQKEAEKAERAMARAASARMRANRAAENSLAKTQRNAQIKKQRQVQEAKKHATTTNTSSTTPTPTPTKKRSSFTVPPAKDATKDTPDPRSYLSVDDLVNLCNERGLDIPRHQTVKMLVQALRDADDEYTQKDLQKMCKSKRLPSNVNKTTMKYQLALATAKGCASFEAGVAAAGGEEEEEEEEEEEDGDEDEEMGMDME</sequence>
<feature type="domain" description="DUF7626" evidence="2">
    <location>
        <begin position="153"/>
        <end position="207"/>
    </location>
</feature>
<reference evidence="3" key="1">
    <citation type="submission" date="2021-02" db="EMBL/GenBank/DDBJ databases">
        <authorList>
            <person name="Syme A R."/>
            <person name="Syme A R."/>
            <person name="Moolhuijzen P."/>
        </authorList>
    </citation>
    <scope>NUCLEOTIDE SEQUENCE</scope>
    <source>
        <strain evidence="3">W1-1</strain>
    </source>
</reference>
<accession>A0A6S6WEE6</accession>
<feature type="region of interest" description="Disordered" evidence="1">
    <location>
        <begin position="82"/>
        <end position="107"/>
    </location>
</feature>
<proteinExistence type="predicted"/>
<gene>
    <name evidence="3" type="ORF">PTTW11_10744</name>
</gene>
<feature type="region of interest" description="Disordered" evidence="1">
    <location>
        <begin position="300"/>
        <end position="435"/>
    </location>
</feature>